<name>A0AAD6SZ48_9AGAR</name>
<organism evidence="2 3">
    <name type="scientific">Mycena alexandri</name>
    <dbReference type="NCBI Taxonomy" id="1745969"/>
    <lineage>
        <taxon>Eukaryota</taxon>
        <taxon>Fungi</taxon>
        <taxon>Dikarya</taxon>
        <taxon>Basidiomycota</taxon>
        <taxon>Agaricomycotina</taxon>
        <taxon>Agaricomycetes</taxon>
        <taxon>Agaricomycetidae</taxon>
        <taxon>Agaricales</taxon>
        <taxon>Marasmiineae</taxon>
        <taxon>Mycenaceae</taxon>
        <taxon>Mycena</taxon>
    </lineage>
</organism>
<dbReference type="EMBL" id="JARJCM010000043">
    <property type="protein sequence ID" value="KAJ7036478.1"/>
    <property type="molecule type" value="Genomic_DNA"/>
</dbReference>
<keyword evidence="3" id="KW-1185">Reference proteome</keyword>
<dbReference type="AlphaFoldDB" id="A0AAD6SZ48"/>
<proteinExistence type="predicted"/>
<evidence type="ECO:0000313" key="3">
    <source>
        <dbReference type="Proteomes" id="UP001218188"/>
    </source>
</evidence>
<protein>
    <submittedName>
        <fullName evidence="2">Uncharacterized protein</fullName>
    </submittedName>
</protein>
<reference evidence="2" key="1">
    <citation type="submission" date="2023-03" db="EMBL/GenBank/DDBJ databases">
        <title>Massive genome expansion in bonnet fungi (Mycena s.s.) driven by repeated elements and novel gene families across ecological guilds.</title>
        <authorList>
            <consortium name="Lawrence Berkeley National Laboratory"/>
            <person name="Harder C.B."/>
            <person name="Miyauchi S."/>
            <person name="Viragh M."/>
            <person name="Kuo A."/>
            <person name="Thoen E."/>
            <person name="Andreopoulos B."/>
            <person name="Lu D."/>
            <person name="Skrede I."/>
            <person name="Drula E."/>
            <person name="Henrissat B."/>
            <person name="Morin E."/>
            <person name="Kohler A."/>
            <person name="Barry K."/>
            <person name="LaButti K."/>
            <person name="Morin E."/>
            <person name="Salamov A."/>
            <person name="Lipzen A."/>
            <person name="Mereny Z."/>
            <person name="Hegedus B."/>
            <person name="Baldrian P."/>
            <person name="Stursova M."/>
            <person name="Weitz H."/>
            <person name="Taylor A."/>
            <person name="Grigoriev I.V."/>
            <person name="Nagy L.G."/>
            <person name="Martin F."/>
            <person name="Kauserud H."/>
        </authorList>
    </citation>
    <scope>NUCLEOTIDE SEQUENCE</scope>
    <source>
        <strain evidence="2">CBHHK200</strain>
    </source>
</reference>
<comment type="caution">
    <text evidence="2">The sequence shown here is derived from an EMBL/GenBank/DDBJ whole genome shotgun (WGS) entry which is preliminary data.</text>
</comment>
<sequence>MVAPFRRRSRPRSFWSANRAARRRIHEVHRLSHPPIHVTNYDGEAYLVDGPDWNDNPPYPAYDWNTPVIWSSPSTSKVFGSWGTDTFNYVAVEGWGPEPAPPAWPWGPDDVQHPVPPAWPWSPNDAQINSEAAEKYTPVHVDGEALEREVE</sequence>
<feature type="region of interest" description="Disordered" evidence="1">
    <location>
        <begin position="100"/>
        <end position="125"/>
    </location>
</feature>
<evidence type="ECO:0000313" key="2">
    <source>
        <dbReference type="EMBL" id="KAJ7036478.1"/>
    </source>
</evidence>
<gene>
    <name evidence="2" type="ORF">C8F04DRAFT_1258043</name>
</gene>
<dbReference type="Proteomes" id="UP001218188">
    <property type="component" value="Unassembled WGS sequence"/>
</dbReference>
<accession>A0AAD6SZ48</accession>
<evidence type="ECO:0000256" key="1">
    <source>
        <dbReference type="SAM" id="MobiDB-lite"/>
    </source>
</evidence>